<evidence type="ECO:0000256" key="7">
    <source>
        <dbReference type="ARBA" id="ARBA00023014"/>
    </source>
</evidence>
<evidence type="ECO:0000256" key="1">
    <source>
        <dbReference type="ARBA" id="ARBA00001929"/>
    </source>
</evidence>
<dbReference type="SUPFAM" id="SSF51905">
    <property type="entry name" value="FAD/NAD(P)-binding domain"/>
    <property type="match status" value="2"/>
</dbReference>
<keyword evidence="7" id="KW-0411">Iron-sulfur</keyword>
<comment type="caution">
    <text evidence="9">The sequence shown here is derived from an EMBL/GenBank/DDBJ whole genome shotgun (WGS) entry which is preliminary data.</text>
</comment>
<proteinExistence type="predicted"/>
<dbReference type="PANTHER" id="PTHR43809">
    <property type="entry name" value="NITRITE REDUCTASE (NADH) LARGE SUBUNIT"/>
    <property type="match status" value="1"/>
</dbReference>
<accession>A0ABS6YGL2</accession>
<keyword evidence="6" id="KW-0408">Iron</keyword>
<keyword evidence="5" id="KW-0560">Oxidoreductase</keyword>
<keyword evidence="4" id="KW-0479">Metal-binding</keyword>
<evidence type="ECO:0000313" key="9">
    <source>
        <dbReference type="EMBL" id="MBW5420219.1"/>
    </source>
</evidence>
<dbReference type="EMBL" id="WMBF01000005">
    <property type="protein sequence ID" value="MBW5420219.1"/>
    <property type="molecule type" value="Genomic_DNA"/>
</dbReference>
<evidence type="ECO:0000256" key="2">
    <source>
        <dbReference type="ARBA" id="ARBA00005096"/>
    </source>
</evidence>
<dbReference type="InterPro" id="IPR036188">
    <property type="entry name" value="FAD/NAD-bd_sf"/>
</dbReference>
<evidence type="ECO:0000259" key="8">
    <source>
        <dbReference type="Pfam" id="PF07992"/>
    </source>
</evidence>
<organism evidence="9 10">
    <name type="scientific">Streptomyces anatolicus</name>
    <dbReference type="NCBI Taxonomy" id="2675858"/>
    <lineage>
        <taxon>Bacteria</taxon>
        <taxon>Bacillati</taxon>
        <taxon>Actinomycetota</taxon>
        <taxon>Actinomycetes</taxon>
        <taxon>Kitasatosporales</taxon>
        <taxon>Streptomycetaceae</taxon>
        <taxon>Streptomyces</taxon>
    </lineage>
</organism>
<dbReference type="PANTHER" id="PTHR43809:SF1">
    <property type="entry name" value="NITRITE REDUCTASE (NADH) LARGE SUBUNIT"/>
    <property type="match status" value="1"/>
</dbReference>
<evidence type="ECO:0000256" key="3">
    <source>
        <dbReference type="ARBA" id="ARBA00022617"/>
    </source>
</evidence>
<dbReference type="Gene3D" id="3.50.50.60">
    <property type="entry name" value="FAD/NAD(P)-binding domain"/>
    <property type="match status" value="2"/>
</dbReference>
<keyword evidence="10" id="KW-1185">Reference proteome</keyword>
<dbReference type="PRINTS" id="PR00411">
    <property type="entry name" value="PNDRDTASEI"/>
</dbReference>
<comment type="cofactor">
    <cofactor evidence="1">
        <name>siroheme</name>
        <dbReference type="ChEBI" id="CHEBI:60052"/>
    </cofactor>
</comment>
<reference evidence="9 10" key="1">
    <citation type="submission" date="2019-11" db="EMBL/GenBank/DDBJ databases">
        <authorList>
            <person name="Ay H."/>
        </authorList>
    </citation>
    <scope>NUCLEOTIDE SEQUENCE [LARGE SCALE GENOMIC DNA]</scope>
    <source>
        <strain evidence="9 10">BG9H</strain>
    </source>
</reference>
<evidence type="ECO:0000313" key="10">
    <source>
        <dbReference type="Proteomes" id="UP001197114"/>
    </source>
</evidence>
<dbReference type="PRINTS" id="PR00368">
    <property type="entry name" value="FADPNR"/>
</dbReference>
<dbReference type="InterPro" id="IPR023753">
    <property type="entry name" value="FAD/NAD-binding_dom"/>
</dbReference>
<protein>
    <submittedName>
        <fullName evidence="9">NAD(P)/FAD-dependent oxidoreductase</fullName>
    </submittedName>
</protein>
<evidence type="ECO:0000256" key="6">
    <source>
        <dbReference type="ARBA" id="ARBA00023004"/>
    </source>
</evidence>
<name>A0ABS6YGL2_9ACTN</name>
<feature type="domain" description="FAD/NAD(P)-binding" evidence="8">
    <location>
        <begin position="4"/>
        <end position="286"/>
    </location>
</feature>
<dbReference type="Pfam" id="PF07992">
    <property type="entry name" value="Pyr_redox_2"/>
    <property type="match status" value="1"/>
</dbReference>
<dbReference type="InterPro" id="IPR052034">
    <property type="entry name" value="NasD-like"/>
</dbReference>
<comment type="pathway">
    <text evidence="2">Nitrogen metabolism; nitrate reduction (assimilation).</text>
</comment>
<gene>
    <name evidence="9" type="ORF">GKQ77_01370</name>
</gene>
<keyword evidence="3" id="KW-0349">Heme</keyword>
<evidence type="ECO:0000256" key="4">
    <source>
        <dbReference type="ARBA" id="ARBA00022723"/>
    </source>
</evidence>
<evidence type="ECO:0000256" key="5">
    <source>
        <dbReference type="ARBA" id="ARBA00023002"/>
    </source>
</evidence>
<dbReference type="Proteomes" id="UP001197114">
    <property type="component" value="Unassembled WGS sequence"/>
</dbReference>
<sequence length="411" mass="43593">MTEHVVVVGHGPVGHRLIDRIRDGERVRHRRVTVLTDEPHPAYDRVNLSSCFEGTSSTELLLPGPRTREAPWTDLRLSTEVVACDPAAHTVTCADGTKVGYDALVLATGSRPWVPAVPGHDFPGCFTYRTLEDVQAIRRAARPGRAGVVVGGGLLGLEAANALRLLGMVPYVVETAPRLLPAHTDDGAGRLLVHRVRSLGMTVRCGTGVREVTPGADGRVAAVVLSDGTEVEACLVVFTAGIRPRDELAAATGPIRADRGGFLVDERCRTSSDRIWAIGECAAIHGRCYGLVAPGYRMAEAVARQLLGASDACFRGENSVIRLKLPGVDMAAFGDVHAETRDAMEFCWNDHSTGTYSKLVLAGDGRTLIGAILVGASVGALPVLHVLRGHELSASPEELLRSVMPGAAPVP</sequence>